<keyword evidence="1" id="KW-1133">Transmembrane helix</keyword>
<sequence>MTFPPVVFAAAPVPAAAVGAAVGAAGGAAGGSVVTTGAFVVLVLVPLFAAPGAGVGSVAKAAPGALTTPASVTRTFASIVLPRAGRRRRP</sequence>
<gene>
    <name evidence="2" type="ORF">Voc01_065910</name>
</gene>
<comment type="caution">
    <text evidence="2">The sequence shown here is derived from an EMBL/GenBank/DDBJ whole genome shotgun (WGS) entry which is preliminary data.</text>
</comment>
<dbReference type="AlphaFoldDB" id="A0A8J3ZWJ1"/>
<accession>A0A8J3ZWJ1</accession>
<dbReference type="RefSeq" id="WP_203931517.1">
    <property type="nucleotide sequence ID" value="NZ_BOPH01000088.1"/>
</dbReference>
<keyword evidence="3" id="KW-1185">Reference proteome</keyword>
<keyword evidence="1" id="KW-0472">Membrane</keyword>
<evidence type="ECO:0000313" key="3">
    <source>
        <dbReference type="Proteomes" id="UP000635606"/>
    </source>
</evidence>
<dbReference type="Proteomes" id="UP000635606">
    <property type="component" value="Unassembled WGS sequence"/>
</dbReference>
<name>A0A8J3ZWJ1_9ACTN</name>
<feature type="transmembrane region" description="Helical" evidence="1">
    <location>
        <begin position="29"/>
        <end position="50"/>
    </location>
</feature>
<keyword evidence="1" id="KW-0812">Transmembrane</keyword>
<protein>
    <submittedName>
        <fullName evidence="2">Uncharacterized protein</fullName>
    </submittedName>
</protein>
<reference evidence="2" key="1">
    <citation type="submission" date="2021-01" db="EMBL/GenBank/DDBJ databases">
        <title>Whole genome shotgun sequence of Virgisporangium ochraceum NBRC 16418.</title>
        <authorList>
            <person name="Komaki H."/>
            <person name="Tamura T."/>
        </authorList>
    </citation>
    <scope>NUCLEOTIDE SEQUENCE</scope>
    <source>
        <strain evidence="2">NBRC 16418</strain>
    </source>
</reference>
<proteinExistence type="predicted"/>
<evidence type="ECO:0000313" key="2">
    <source>
        <dbReference type="EMBL" id="GIJ71674.1"/>
    </source>
</evidence>
<organism evidence="2 3">
    <name type="scientific">Virgisporangium ochraceum</name>
    <dbReference type="NCBI Taxonomy" id="65505"/>
    <lineage>
        <taxon>Bacteria</taxon>
        <taxon>Bacillati</taxon>
        <taxon>Actinomycetota</taxon>
        <taxon>Actinomycetes</taxon>
        <taxon>Micromonosporales</taxon>
        <taxon>Micromonosporaceae</taxon>
        <taxon>Virgisporangium</taxon>
    </lineage>
</organism>
<dbReference type="EMBL" id="BOPH01000088">
    <property type="protein sequence ID" value="GIJ71674.1"/>
    <property type="molecule type" value="Genomic_DNA"/>
</dbReference>
<evidence type="ECO:0000256" key="1">
    <source>
        <dbReference type="SAM" id="Phobius"/>
    </source>
</evidence>